<organism evidence="2">
    <name type="scientific">Schistosoma haematobium</name>
    <name type="common">Blood fluke</name>
    <dbReference type="NCBI Taxonomy" id="6185"/>
    <lineage>
        <taxon>Eukaryota</taxon>
        <taxon>Metazoa</taxon>
        <taxon>Spiralia</taxon>
        <taxon>Lophotrochozoa</taxon>
        <taxon>Platyhelminthes</taxon>
        <taxon>Trematoda</taxon>
        <taxon>Digenea</taxon>
        <taxon>Strigeidida</taxon>
        <taxon>Schistosomatoidea</taxon>
        <taxon>Schistosomatidae</taxon>
        <taxon>Schistosoma</taxon>
    </lineage>
</organism>
<dbReference type="GeneID" id="24591473"/>
<reference evidence="2" key="1">
    <citation type="journal article" date="2012" name="Nat. Genet.">
        <title>Whole-genome sequence of Schistosoma haematobium.</title>
        <authorList>
            <person name="Young N.D."/>
            <person name="Jex A.R."/>
            <person name="Li B."/>
            <person name="Liu S."/>
            <person name="Yang L."/>
            <person name="Xiong Z."/>
            <person name="Li Y."/>
            <person name="Cantacessi C."/>
            <person name="Hall R.S."/>
            <person name="Xu X."/>
            <person name="Chen F."/>
            <person name="Wu X."/>
            <person name="Zerlotini A."/>
            <person name="Oliveira G."/>
            <person name="Hofmann A."/>
            <person name="Zhang G."/>
            <person name="Fang X."/>
            <person name="Kang Y."/>
            <person name="Campbell B.E."/>
            <person name="Loukas A."/>
            <person name="Ranganathan S."/>
            <person name="Rollinson D."/>
            <person name="Rinaldi G."/>
            <person name="Brindley P.J."/>
            <person name="Yang H."/>
            <person name="Wang J."/>
            <person name="Wang J."/>
            <person name="Gasser R.B."/>
        </authorList>
    </citation>
    <scope>NUCLEOTIDE SEQUENCE [LARGE SCALE GENOMIC DNA]</scope>
</reference>
<accession>A0A094ZNG7</accession>
<evidence type="ECO:0000313" key="3">
    <source>
        <dbReference type="Proteomes" id="UP000471633"/>
    </source>
</evidence>
<reference evidence="1" key="4">
    <citation type="journal article" date="2022" name="PLoS Pathog.">
        <title>Chromosome-level genome of Schistosoma haematobium underpins genome-wide explorations of molecular variation.</title>
        <authorList>
            <person name="Stroehlein A.J."/>
            <person name="Korhonen P.K."/>
            <person name="Lee V.V."/>
            <person name="Ralph S.A."/>
            <person name="Mentink-Kane M."/>
            <person name="You H."/>
            <person name="McManus D.P."/>
            <person name="Tchuente L.T."/>
            <person name="Stothard J.R."/>
            <person name="Kaur P."/>
            <person name="Dudchenko O."/>
            <person name="Aiden E.L."/>
            <person name="Yang B."/>
            <person name="Yang H."/>
            <person name="Emery A.M."/>
            <person name="Webster B.L."/>
            <person name="Brindley P.J."/>
            <person name="Rollinson D."/>
            <person name="Chang B.C.H."/>
            <person name="Gasser R.B."/>
            <person name="Young N.D."/>
        </authorList>
    </citation>
    <scope>NUCLEOTIDE SEQUENCE</scope>
</reference>
<gene>
    <name evidence="1" type="ORF">MS3_00005667</name>
    <name evidence="2" type="ORF">MS3_03894</name>
</gene>
<keyword evidence="3" id="KW-1185">Reference proteome</keyword>
<reference evidence="1" key="3">
    <citation type="submission" date="2021-06" db="EMBL/GenBank/DDBJ databases">
        <title>Chromosome-level genome assembly for S. haematobium.</title>
        <authorList>
            <person name="Stroehlein A.J."/>
        </authorList>
    </citation>
    <scope>NUCLEOTIDE SEQUENCE</scope>
</reference>
<reference evidence="1" key="2">
    <citation type="journal article" date="2019" name="Gigascience">
        <title>High-quality Schistosoma haematobium genome achieved by single-molecule and long-range sequencing.</title>
        <authorList>
            <person name="Stroehlein A.J."/>
            <person name="Korhonen P.K."/>
            <person name="Chong T.M."/>
            <person name="Lim Y.L."/>
            <person name="Chan K.G."/>
            <person name="Webster B."/>
            <person name="Rollinson D."/>
            <person name="Brindley P.J."/>
            <person name="Gasser R.B."/>
            <person name="Young N.D."/>
        </authorList>
    </citation>
    <scope>NUCLEOTIDE SEQUENCE</scope>
</reference>
<dbReference type="RefSeq" id="XP_012795407.1">
    <property type="nucleotide sequence ID" value="XM_012939953.2"/>
</dbReference>
<dbReference type="KEGG" id="shx:MS3_00005667"/>
<dbReference type="EMBL" id="AMPZ03000003">
    <property type="protein sequence ID" value="KAH9588194.1"/>
    <property type="molecule type" value="Genomic_DNA"/>
</dbReference>
<dbReference type="EMBL" id="KL250702">
    <property type="protein sequence ID" value="KGB35642.1"/>
    <property type="molecule type" value="Genomic_DNA"/>
</dbReference>
<proteinExistence type="predicted"/>
<dbReference type="Proteomes" id="UP000471633">
    <property type="component" value="Unassembled WGS sequence"/>
</dbReference>
<evidence type="ECO:0000313" key="1">
    <source>
        <dbReference type="EMBL" id="KAH9588194.1"/>
    </source>
</evidence>
<evidence type="ECO:0000313" key="2">
    <source>
        <dbReference type="EMBL" id="KGB35642.1"/>
    </source>
</evidence>
<dbReference type="CTD" id="24591473"/>
<sequence>MNKCLLAAPEDAQRNFRRINLTVTEKLRGQANFSYVALIPKPISSSDSDSSLTSTFAGLTSCGASVLLDAAAAGAEETTAPDDGMEDNFVDPSAISCGISLPDIEDNSYKVNL</sequence>
<protein>
    <submittedName>
        <fullName evidence="2">Uncharacterized protein</fullName>
    </submittedName>
</protein>
<name>A0A094ZNG7_SCHHA</name>
<dbReference type="AlphaFoldDB" id="A0A094ZNG7"/>